<dbReference type="EMBL" id="RCML01001023">
    <property type="protein sequence ID" value="KAG2966362.1"/>
    <property type="molecule type" value="Genomic_DNA"/>
</dbReference>
<dbReference type="Proteomes" id="UP000774804">
    <property type="component" value="Unassembled WGS sequence"/>
</dbReference>
<evidence type="ECO:0000313" key="2">
    <source>
        <dbReference type="EMBL" id="KAG2850593.1"/>
    </source>
</evidence>
<dbReference type="AlphaFoldDB" id="A0A8T1DTC9"/>
<dbReference type="Proteomes" id="UP000697107">
    <property type="component" value="Unassembled WGS sequence"/>
</dbReference>
<protein>
    <submittedName>
        <fullName evidence="4">Uncharacterized protein</fullName>
    </submittedName>
</protein>
<feature type="transmembrane region" description="Helical" evidence="1">
    <location>
        <begin position="30"/>
        <end position="50"/>
    </location>
</feature>
<organism evidence="4 7">
    <name type="scientific">Phytophthora cactorum</name>
    <dbReference type="NCBI Taxonomy" id="29920"/>
    <lineage>
        <taxon>Eukaryota</taxon>
        <taxon>Sar</taxon>
        <taxon>Stramenopiles</taxon>
        <taxon>Oomycota</taxon>
        <taxon>Peronosporomycetes</taxon>
        <taxon>Peronosporales</taxon>
        <taxon>Peronosporaceae</taxon>
        <taxon>Phytophthora</taxon>
    </lineage>
</organism>
<evidence type="ECO:0000313" key="7">
    <source>
        <dbReference type="Proteomes" id="UP000736787"/>
    </source>
</evidence>
<keyword evidence="1" id="KW-1133">Transmembrane helix</keyword>
<keyword evidence="1" id="KW-0812">Transmembrane</keyword>
<dbReference type="EMBL" id="RCMG01000672">
    <property type="protein sequence ID" value="KAG2850593.1"/>
    <property type="molecule type" value="Genomic_DNA"/>
</dbReference>
<keyword evidence="1" id="KW-0472">Membrane</keyword>
<evidence type="ECO:0000313" key="4">
    <source>
        <dbReference type="EMBL" id="KAG2944178.1"/>
    </source>
</evidence>
<sequence>MLLGERIPINSGERLGTADPSMRVFFEGPALVSLAGLPFSYMGTHVLLAYRHRWDQHRIMEWETFEHAELGQTDL</sequence>
<gene>
    <name evidence="2" type="ORF">PC113_g16642</name>
    <name evidence="3" type="ORF">PC115_g17348</name>
    <name evidence="4" type="ORF">PC117_g9172</name>
    <name evidence="5" type="ORF">PC118_g19232</name>
    <name evidence="6" type="ORF">PC129_g15065</name>
</gene>
<dbReference type="Proteomes" id="UP000760860">
    <property type="component" value="Unassembled WGS sequence"/>
</dbReference>
<evidence type="ECO:0000313" key="5">
    <source>
        <dbReference type="EMBL" id="KAG2966362.1"/>
    </source>
</evidence>
<evidence type="ECO:0000256" key="1">
    <source>
        <dbReference type="SAM" id="Phobius"/>
    </source>
</evidence>
<dbReference type="Proteomes" id="UP000736787">
    <property type="component" value="Unassembled WGS sequence"/>
</dbReference>
<proteinExistence type="predicted"/>
<comment type="caution">
    <text evidence="4">The sequence shown here is derived from an EMBL/GenBank/DDBJ whole genome shotgun (WGS) entry which is preliminary data.</text>
</comment>
<evidence type="ECO:0000313" key="6">
    <source>
        <dbReference type="EMBL" id="KAG3214013.1"/>
    </source>
</evidence>
<dbReference type="EMBL" id="RCMI01000817">
    <property type="protein sequence ID" value="KAG2897018.1"/>
    <property type="molecule type" value="Genomic_DNA"/>
</dbReference>
<dbReference type="EMBL" id="RCMV01000678">
    <property type="protein sequence ID" value="KAG3214013.1"/>
    <property type="molecule type" value="Genomic_DNA"/>
</dbReference>
<evidence type="ECO:0000313" key="3">
    <source>
        <dbReference type="EMBL" id="KAG2897018.1"/>
    </source>
</evidence>
<accession>A0A8T1DTC9</accession>
<name>A0A8T1DTC9_9STRA</name>
<dbReference type="Proteomes" id="UP000735874">
    <property type="component" value="Unassembled WGS sequence"/>
</dbReference>
<reference evidence="4" key="1">
    <citation type="submission" date="2018-10" db="EMBL/GenBank/DDBJ databases">
        <title>Effector identification in a new, highly contiguous assembly of the strawberry crown rot pathogen Phytophthora cactorum.</title>
        <authorList>
            <person name="Armitage A.D."/>
            <person name="Nellist C.F."/>
            <person name="Bates H."/>
            <person name="Vickerstaff R.J."/>
            <person name="Harrison R.J."/>
        </authorList>
    </citation>
    <scope>NUCLEOTIDE SEQUENCE</scope>
    <source>
        <strain evidence="2">15-7</strain>
        <strain evidence="3">4032</strain>
        <strain evidence="4">4040</strain>
        <strain evidence="5">P415</strain>
        <strain evidence="6">P421</strain>
    </source>
</reference>
<dbReference type="EMBL" id="RCMK01000206">
    <property type="protein sequence ID" value="KAG2944178.1"/>
    <property type="molecule type" value="Genomic_DNA"/>
</dbReference>